<proteinExistence type="predicted"/>
<keyword evidence="3" id="KW-1185">Reference proteome</keyword>
<comment type="caution">
    <text evidence="2">The sequence shown here is derived from an EMBL/GenBank/DDBJ whole genome shotgun (WGS) entry which is preliminary data.</text>
</comment>
<evidence type="ECO:0000256" key="1">
    <source>
        <dbReference type="SAM" id="Phobius"/>
    </source>
</evidence>
<keyword evidence="1" id="KW-0472">Membrane</keyword>
<reference evidence="2" key="2">
    <citation type="submission" date="2023-07" db="EMBL/GenBank/DDBJ databases">
        <authorList>
            <consortium name="Lawrence Berkeley National Laboratory"/>
            <person name="Haridas S."/>
            <person name="Hensen N."/>
            <person name="Bonometti L."/>
            <person name="Westerberg I."/>
            <person name="Brannstrom I.O."/>
            <person name="Guillou S."/>
            <person name="Cros-Aarteil S."/>
            <person name="Calhoun S."/>
            <person name="Kuo A."/>
            <person name="Mondo S."/>
            <person name="Pangilinan J."/>
            <person name="Riley R."/>
            <person name="LaButti K."/>
            <person name="Andreopoulos B."/>
            <person name="Lipzen A."/>
            <person name="Chen C."/>
            <person name="Yanf M."/>
            <person name="Daum C."/>
            <person name="Ng V."/>
            <person name="Clum A."/>
            <person name="Steindorff A."/>
            <person name="Ohm R."/>
            <person name="Martin F."/>
            <person name="Silar P."/>
            <person name="Natvig D."/>
            <person name="Lalanne C."/>
            <person name="Gautier V."/>
            <person name="Ament-velasquez S.L."/>
            <person name="Kruys A."/>
            <person name="Hutchinson M.I."/>
            <person name="Powell A.J."/>
            <person name="Barry K."/>
            <person name="Miller A.N."/>
            <person name="Grigoriev I.V."/>
            <person name="Debuchy R."/>
            <person name="Gladieux P."/>
            <person name="Thoren M.H."/>
            <person name="Johannesson H."/>
        </authorList>
    </citation>
    <scope>NUCLEOTIDE SEQUENCE</scope>
    <source>
        <strain evidence="2">FGSC 1904</strain>
    </source>
</reference>
<name>A0AAE0P136_SORBR</name>
<reference evidence="2" key="1">
    <citation type="journal article" date="2023" name="Mol. Phylogenet. Evol.">
        <title>Genome-scale phylogeny and comparative genomics of the fungal order Sordariales.</title>
        <authorList>
            <person name="Hensen N."/>
            <person name="Bonometti L."/>
            <person name="Westerberg I."/>
            <person name="Brannstrom I.O."/>
            <person name="Guillou S."/>
            <person name="Cros-Aarteil S."/>
            <person name="Calhoun S."/>
            <person name="Haridas S."/>
            <person name="Kuo A."/>
            <person name="Mondo S."/>
            <person name="Pangilinan J."/>
            <person name="Riley R."/>
            <person name="LaButti K."/>
            <person name="Andreopoulos B."/>
            <person name="Lipzen A."/>
            <person name="Chen C."/>
            <person name="Yan M."/>
            <person name="Daum C."/>
            <person name="Ng V."/>
            <person name="Clum A."/>
            <person name="Steindorff A."/>
            <person name="Ohm R.A."/>
            <person name="Martin F."/>
            <person name="Silar P."/>
            <person name="Natvig D.O."/>
            <person name="Lalanne C."/>
            <person name="Gautier V."/>
            <person name="Ament-Velasquez S.L."/>
            <person name="Kruys A."/>
            <person name="Hutchinson M.I."/>
            <person name="Powell A.J."/>
            <person name="Barry K."/>
            <person name="Miller A.N."/>
            <person name="Grigoriev I.V."/>
            <person name="Debuchy R."/>
            <person name="Gladieux P."/>
            <person name="Hiltunen Thoren M."/>
            <person name="Johannesson H."/>
        </authorList>
    </citation>
    <scope>NUCLEOTIDE SEQUENCE</scope>
    <source>
        <strain evidence="2">FGSC 1904</strain>
    </source>
</reference>
<protein>
    <recommendedName>
        <fullName evidence="4">TM2 domain-containing protein</fullName>
    </recommendedName>
</protein>
<accession>A0AAE0P136</accession>
<feature type="transmembrane region" description="Helical" evidence="1">
    <location>
        <begin position="777"/>
        <end position="799"/>
    </location>
</feature>
<evidence type="ECO:0000313" key="3">
    <source>
        <dbReference type="Proteomes" id="UP001281003"/>
    </source>
</evidence>
<sequence length="819" mass="91905">MADEGDMDPVSVSASDQLTLRNLPDMIQTPCDNECGQSATAFLGYVQGATDLLKGINQTNNEYDDNMDNSPTSNVPLFALYNFVSSCTPPEITIDYWTVTEGQIVDWFLREGDDDSLMSLIDHTRNESFFEFCKSLTWRGNPDVSGIGVSDTIYFLDHFEKGDYEQLKPGNGTSEHPIACNPSEEPTQSMKISDLRKAFDDCLELFCAVHSIAVLLCLWPWFPGRTKYPVLTFSGLVVLLLLVTGVSITFFSETKSPENKTTFESLAICHSTYSLEFRLRKTDLDITKISRGALSLYLAVTGVLGPKALWTIICQDEWRFGQVVAVVAWIPLLGQFSAIVVRKLFANQYLTDHARKWFEPVPEHQRRTPWIIANVLRNTKPRAEETLCHQVLPLLIPSHDNNFPFPLGRLFISVLSPSSGQLSRFLIESGHTENTQLHTPFLAVNFAIQRAFLIPFTASLSLRSAKMDNSPLLLPQTPRPSFFRTRLGEFVVLFFILYYTLAAITIIFLVHDHPPSEEAFGAFHLQTRNDTSASPCPCLSDHCLQQQRTGTLLALFAGFVAADQWFAHNWVLAVLKMQGIIFIGLVCLWLWLHGRYFQVWQVTLQEWLVRGLVVLALWWAMDLTFWVVGGIYATPGCPTPEASGHDQLRLPPWPGRPGLNDKGNGSNNIDFILANFPFPPPKTSSYPFHSVKLHDHSSSLAKRWGHFDRLPTTEKCYRQERTATLIALFGGGILGADQLYAGNLRFGLTRLLLQVLCLVLIITVCCSSIFTESETRATVLTSLVIILVVMIQLGVWIWATVDLARWIIGGYYGTKGCPI</sequence>
<feature type="transmembrane region" description="Helical" evidence="1">
    <location>
        <begin position="294"/>
        <end position="313"/>
    </location>
</feature>
<feature type="transmembrane region" description="Helical" evidence="1">
    <location>
        <begin position="319"/>
        <end position="341"/>
    </location>
</feature>
<feature type="transmembrane region" description="Helical" evidence="1">
    <location>
        <begin position="228"/>
        <end position="251"/>
    </location>
</feature>
<feature type="transmembrane region" description="Helical" evidence="1">
    <location>
        <begin position="612"/>
        <end position="633"/>
    </location>
</feature>
<feature type="transmembrane region" description="Helical" evidence="1">
    <location>
        <begin position="490"/>
        <end position="510"/>
    </location>
</feature>
<gene>
    <name evidence="2" type="ORF">B0T20DRAFT_396870</name>
</gene>
<keyword evidence="1" id="KW-1133">Transmembrane helix</keyword>
<feature type="transmembrane region" description="Helical" evidence="1">
    <location>
        <begin position="570"/>
        <end position="592"/>
    </location>
</feature>
<dbReference type="AlphaFoldDB" id="A0AAE0P136"/>
<dbReference type="Proteomes" id="UP001281003">
    <property type="component" value="Unassembled WGS sequence"/>
</dbReference>
<organism evidence="2 3">
    <name type="scientific">Sordaria brevicollis</name>
    <dbReference type="NCBI Taxonomy" id="83679"/>
    <lineage>
        <taxon>Eukaryota</taxon>
        <taxon>Fungi</taxon>
        <taxon>Dikarya</taxon>
        <taxon>Ascomycota</taxon>
        <taxon>Pezizomycotina</taxon>
        <taxon>Sordariomycetes</taxon>
        <taxon>Sordariomycetidae</taxon>
        <taxon>Sordariales</taxon>
        <taxon>Sordariaceae</taxon>
        <taxon>Sordaria</taxon>
    </lineage>
</organism>
<evidence type="ECO:0008006" key="4">
    <source>
        <dbReference type="Google" id="ProtNLM"/>
    </source>
</evidence>
<evidence type="ECO:0000313" key="2">
    <source>
        <dbReference type="EMBL" id="KAK3391381.1"/>
    </source>
</evidence>
<feature type="transmembrane region" description="Helical" evidence="1">
    <location>
        <begin position="751"/>
        <end position="770"/>
    </location>
</feature>
<dbReference type="EMBL" id="JAUTDP010000013">
    <property type="protein sequence ID" value="KAK3391381.1"/>
    <property type="molecule type" value="Genomic_DNA"/>
</dbReference>
<keyword evidence="1" id="KW-0812">Transmembrane</keyword>
<feature type="transmembrane region" description="Helical" evidence="1">
    <location>
        <begin position="202"/>
        <end position="222"/>
    </location>
</feature>